<accession>A0A4Y2BA03</accession>
<gene>
    <name evidence="2" type="ORF">AVEN_255293_1</name>
</gene>
<sequence length="261" mass="29500">MDNKLGYLESLPELFSDTDNEIDFVHSTSSESSGDNFIQSLRHSCRKGHFLISTTCRLLTAKPKRLRTKKRVEAEDEDWMEDEDEADNEKKKKEKLSRQEGSFPLSIFLCEGIENKGTNTPTQDQRGKNANSRRVPKGDPVLVRENIKSFPVAESHYCSAHTKREYLGSHLSIGKIKLNVYNLTAYYTPTKQVYRALSSENCSCRAGNDIAGALHKILTVLTEENGMTELIAWSDSCIPQNQNSIISNSVLHFLKDNPQVK</sequence>
<comment type="caution">
    <text evidence="2">The sequence shown here is derived from an EMBL/GenBank/DDBJ whole genome shotgun (WGS) entry which is preliminary data.</text>
</comment>
<dbReference type="EMBL" id="BGPR01000063">
    <property type="protein sequence ID" value="GBL89182.1"/>
    <property type="molecule type" value="Genomic_DNA"/>
</dbReference>
<dbReference type="PANTHER" id="PTHR10773:SF19">
    <property type="match status" value="1"/>
</dbReference>
<feature type="region of interest" description="Disordered" evidence="1">
    <location>
        <begin position="69"/>
        <end position="98"/>
    </location>
</feature>
<evidence type="ECO:0000313" key="2">
    <source>
        <dbReference type="EMBL" id="GBL89182.1"/>
    </source>
</evidence>
<name>A0A4Y2BA03_ARAVE</name>
<feature type="compositionally biased region" description="Polar residues" evidence="1">
    <location>
        <begin position="116"/>
        <end position="132"/>
    </location>
</feature>
<protein>
    <submittedName>
        <fullName evidence="2">Uncharacterized protein</fullName>
    </submittedName>
</protein>
<dbReference type="Proteomes" id="UP000499080">
    <property type="component" value="Unassembled WGS sequence"/>
</dbReference>
<dbReference type="PANTHER" id="PTHR10773">
    <property type="entry name" value="DNA-DIRECTED RNA POLYMERASES I, II, AND III SUBUNIT RPABC2"/>
    <property type="match status" value="1"/>
</dbReference>
<organism evidence="2 3">
    <name type="scientific">Araneus ventricosus</name>
    <name type="common">Orbweaver spider</name>
    <name type="synonym">Epeira ventricosa</name>
    <dbReference type="NCBI Taxonomy" id="182803"/>
    <lineage>
        <taxon>Eukaryota</taxon>
        <taxon>Metazoa</taxon>
        <taxon>Ecdysozoa</taxon>
        <taxon>Arthropoda</taxon>
        <taxon>Chelicerata</taxon>
        <taxon>Arachnida</taxon>
        <taxon>Araneae</taxon>
        <taxon>Araneomorphae</taxon>
        <taxon>Entelegynae</taxon>
        <taxon>Araneoidea</taxon>
        <taxon>Araneidae</taxon>
        <taxon>Araneus</taxon>
    </lineage>
</organism>
<feature type="region of interest" description="Disordered" evidence="1">
    <location>
        <begin position="114"/>
        <end position="138"/>
    </location>
</feature>
<proteinExistence type="predicted"/>
<evidence type="ECO:0000256" key="1">
    <source>
        <dbReference type="SAM" id="MobiDB-lite"/>
    </source>
</evidence>
<dbReference type="AlphaFoldDB" id="A0A4Y2BA03"/>
<feature type="compositionally biased region" description="Acidic residues" evidence="1">
    <location>
        <begin position="74"/>
        <end position="87"/>
    </location>
</feature>
<reference evidence="2 3" key="1">
    <citation type="journal article" date="2019" name="Sci. Rep.">
        <title>Orb-weaving spider Araneus ventricosus genome elucidates the spidroin gene catalogue.</title>
        <authorList>
            <person name="Kono N."/>
            <person name="Nakamura H."/>
            <person name="Ohtoshi R."/>
            <person name="Moran D.A.P."/>
            <person name="Shinohara A."/>
            <person name="Yoshida Y."/>
            <person name="Fujiwara M."/>
            <person name="Mori M."/>
            <person name="Tomita M."/>
            <person name="Arakawa K."/>
        </authorList>
    </citation>
    <scope>NUCLEOTIDE SEQUENCE [LARGE SCALE GENOMIC DNA]</scope>
</reference>
<keyword evidence="3" id="KW-1185">Reference proteome</keyword>
<evidence type="ECO:0000313" key="3">
    <source>
        <dbReference type="Proteomes" id="UP000499080"/>
    </source>
</evidence>